<feature type="region of interest" description="Disordered" evidence="1">
    <location>
        <begin position="36"/>
        <end position="59"/>
    </location>
</feature>
<evidence type="ECO:0000256" key="1">
    <source>
        <dbReference type="SAM" id="MobiDB-lite"/>
    </source>
</evidence>
<evidence type="ECO:0000313" key="2">
    <source>
        <dbReference type="EMBL" id="CEK54037.1"/>
    </source>
</evidence>
<gene>
    <name evidence="2" type="primary">ORF21810</name>
</gene>
<protein>
    <submittedName>
        <fullName evidence="2">Uncharacterized protein</fullName>
    </submittedName>
</protein>
<dbReference type="EMBL" id="HACG01007172">
    <property type="protein sequence ID" value="CEK54037.1"/>
    <property type="molecule type" value="Transcribed_RNA"/>
</dbReference>
<accession>A0A0B6YCM8</accession>
<name>A0A0B6YCM8_9EUPU</name>
<dbReference type="AlphaFoldDB" id="A0A0B6YCM8"/>
<feature type="compositionally biased region" description="Basic and acidic residues" evidence="1">
    <location>
        <begin position="40"/>
        <end position="51"/>
    </location>
</feature>
<reference evidence="2" key="1">
    <citation type="submission" date="2014-12" db="EMBL/GenBank/DDBJ databases">
        <title>Insight into the proteome of Arion vulgaris.</title>
        <authorList>
            <person name="Aradska J."/>
            <person name="Bulat T."/>
            <person name="Smidak R."/>
            <person name="Sarate P."/>
            <person name="Gangsoo J."/>
            <person name="Sialana F."/>
            <person name="Bilban M."/>
            <person name="Lubec G."/>
        </authorList>
    </citation>
    <scope>NUCLEOTIDE SEQUENCE</scope>
    <source>
        <tissue evidence="2">Skin</tissue>
    </source>
</reference>
<organism evidence="2">
    <name type="scientific">Arion vulgaris</name>
    <dbReference type="NCBI Taxonomy" id="1028688"/>
    <lineage>
        <taxon>Eukaryota</taxon>
        <taxon>Metazoa</taxon>
        <taxon>Spiralia</taxon>
        <taxon>Lophotrochozoa</taxon>
        <taxon>Mollusca</taxon>
        <taxon>Gastropoda</taxon>
        <taxon>Heterobranchia</taxon>
        <taxon>Euthyneura</taxon>
        <taxon>Panpulmonata</taxon>
        <taxon>Eupulmonata</taxon>
        <taxon>Stylommatophora</taxon>
        <taxon>Helicina</taxon>
        <taxon>Arionoidea</taxon>
        <taxon>Arionidae</taxon>
        <taxon>Arion</taxon>
    </lineage>
</organism>
<proteinExistence type="predicted"/>
<sequence length="59" mass="6982">MHGRFQCFKPYKKSGNTYTKINYIYTKINIGNIKGRSKQKKDTLAEHEHTNAMHSWIHS</sequence>